<dbReference type="GO" id="GO:0016020">
    <property type="term" value="C:membrane"/>
    <property type="evidence" value="ECO:0007669"/>
    <property type="project" value="TreeGrafter"/>
</dbReference>
<keyword evidence="4" id="KW-0449">Lipoprotein</keyword>
<dbReference type="InterPro" id="IPR008405">
    <property type="entry name" value="ApoL"/>
</dbReference>
<accession>L5LLY0</accession>
<organism evidence="4 5">
    <name type="scientific">Myotis davidii</name>
    <name type="common">David's myotis</name>
    <dbReference type="NCBI Taxonomy" id="225400"/>
    <lineage>
        <taxon>Eukaryota</taxon>
        <taxon>Metazoa</taxon>
        <taxon>Chordata</taxon>
        <taxon>Craniata</taxon>
        <taxon>Vertebrata</taxon>
        <taxon>Euteleostomi</taxon>
        <taxon>Mammalia</taxon>
        <taxon>Eutheria</taxon>
        <taxon>Laurasiatheria</taxon>
        <taxon>Chiroptera</taxon>
        <taxon>Yangochiroptera</taxon>
        <taxon>Vespertilionidae</taxon>
        <taxon>Myotis</taxon>
    </lineage>
</organism>
<name>L5LLY0_MYODS</name>
<dbReference type="GO" id="GO:0042157">
    <property type="term" value="P:lipoprotein metabolic process"/>
    <property type="evidence" value="ECO:0007669"/>
    <property type="project" value="InterPro"/>
</dbReference>
<evidence type="ECO:0000256" key="2">
    <source>
        <dbReference type="SAM" id="Coils"/>
    </source>
</evidence>
<feature type="transmembrane region" description="Helical" evidence="3">
    <location>
        <begin position="182"/>
        <end position="204"/>
    </location>
</feature>
<keyword evidence="5" id="KW-1185">Reference proteome</keyword>
<reference evidence="5" key="1">
    <citation type="journal article" date="2013" name="Science">
        <title>Comparative analysis of bat genomes provides insight into the evolution of flight and immunity.</title>
        <authorList>
            <person name="Zhang G."/>
            <person name="Cowled C."/>
            <person name="Shi Z."/>
            <person name="Huang Z."/>
            <person name="Bishop-Lilly K.A."/>
            <person name="Fang X."/>
            <person name="Wynne J.W."/>
            <person name="Xiong Z."/>
            <person name="Baker M.L."/>
            <person name="Zhao W."/>
            <person name="Tachedjian M."/>
            <person name="Zhu Y."/>
            <person name="Zhou P."/>
            <person name="Jiang X."/>
            <person name="Ng J."/>
            <person name="Yang L."/>
            <person name="Wu L."/>
            <person name="Xiao J."/>
            <person name="Feng Y."/>
            <person name="Chen Y."/>
            <person name="Sun X."/>
            <person name="Zhang Y."/>
            <person name="Marsh G.A."/>
            <person name="Crameri G."/>
            <person name="Broder C.C."/>
            <person name="Frey K.G."/>
            <person name="Wang L.F."/>
            <person name="Wang J."/>
        </authorList>
    </citation>
    <scope>NUCLEOTIDE SEQUENCE [LARGE SCALE GENOMIC DNA]</scope>
</reference>
<dbReference type="eggNOG" id="KOG0517">
    <property type="taxonomic scope" value="Eukaryota"/>
</dbReference>
<evidence type="ECO:0000256" key="3">
    <source>
        <dbReference type="SAM" id="Phobius"/>
    </source>
</evidence>
<proteinExistence type="inferred from homology"/>
<dbReference type="GO" id="GO:0006869">
    <property type="term" value="P:lipid transport"/>
    <property type="evidence" value="ECO:0007669"/>
    <property type="project" value="InterPro"/>
</dbReference>
<comment type="similarity">
    <text evidence="1">Belongs to the apolipoprotein L family.</text>
</comment>
<dbReference type="PANTHER" id="PTHR14096">
    <property type="entry name" value="APOLIPOPROTEIN L"/>
    <property type="match status" value="1"/>
</dbReference>
<dbReference type="GO" id="GO:0005576">
    <property type="term" value="C:extracellular region"/>
    <property type="evidence" value="ECO:0007669"/>
    <property type="project" value="InterPro"/>
</dbReference>
<dbReference type="PANTHER" id="PTHR14096:SF27">
    <property type="entry name" value="APOLIPOPROTEIN L2"/>
    <property type="match status" value="1"/>
</dbReference>
<keyword evidence="3" id="KW-1133">Transmembrane helix</keyword>
<keyword evidence="3" id="KW-0472">Membrane</keyword>
<dbReference type="Proteomes" id="UP000010556">
    <property type="component" value="Unassembled WGS sequence"/>
</dbReference>
<dbReference type="Pfam" id="PF05461">
    <property type="entry name" value="ApoL"/>
    <property type="match status" value="1"/>
</dbReference>
<sequence>MTSCLRSGQGWGQRCLLGAVAPEASLERRELILSDHRIRAEIPTPTYLKIPLHCPPWSTCKKQEESSLPEGKDFVEVIEYLMDPRNKEKLQHLLSDEAWKRFVAATKLSRDVADALYEDLSQLEALMAMEDKDMSSADQMNMDTFMKAFPQVKQDLEECIGKLYALADEVAKVHKDCTITQVAASSTGIVSGILTIVGLSLAPVTAGASLVLWATGVGLGAAASVTSVTAGIVDFTKKKSAKAKASRLVSTGNDTGNLVMEDLHHNSFKIGLLLKKCSQSLVGILENCQAFKLAKSTPLFAAEATSVIRTGAISGQSSKQLQKAFGSTALTMSKGARIAGIATAGFFLLVDVIQLVRESKHLHEGAKAQSAEELRKQAQELESMLKEITCIHKSLQEELTLFMQM</sequence>
<protein>
    <submittedName>
        <fullName evidence="4">Apolipoprotein L3</fullName>
    </submittedName>
</protein>
<feature type="transmembrane region" description="Helical" evidence="3">
    <location>
        <begin position="210"/>
        <end position="233"/>
    </location>
</feature>
<dbReference type="EMBL" id="KB111034">
    <property type="protein sequence ID" value="ELK26498.1"/>
    <property type="molecule type" value="Genomic_DNA"/>
</dbReference>
<feature type="coiled-coil region" evidence="2">
    <location>
        <begin position="367"/>
        <end position="398"/>
    </location>
</feature>
<dbReference type="AlphaFoldDB" id="L5LLY0"/>
<dbReference type="GO" id="GO:0008289">
    <property type="term" value="F:lipid binding"/>
    <property type="evidence" value="ECO:0007669"/>
    <property type="project" value="InterPro"/>
</dbReference>
<evidence type="ECO:0000313" key="4">
    <source>
        <dbReference type="EMBL" id="ELK26498.1"/>
    </source>
</evidence>
<gene>
    <name evidence="4" type="ORF">MDA_GLEAN10000309</name>
</gene>
<evidence type="ECO:0000313" key="5">
    <source>
        <dbReference type="Proteomes" id="UP000010556"/>
    </source>
</evidence>
<keyword evidence="2" id="KW-0175">Coiled coil</keyword>
<keyword evidence="3" id="KW-0812">Transmembrane</keyword>
<evidence type="ECO:0000256" key="1">
    <source>
        <dbReference type="ARBA" id="ARBA00010090"/>
    </source>
</evidence>